<evidence type="ECO:0008006" key="3">
    <source>
        <dbReference type="Google" id="ProtNLM"/>
    </source>
</evidence>
<dbReference type="RefSeq" id="WP_317491136.1">
    <property type="nucleotide sequence ID" value="NZ_CP136051.1"/>
</dbReference>
<dbReference type="EMBL" id="CP136051">
    <property type="protein sequence ID" value="WOK08498.1"/>
    <property type="molecule type" value="Genomic_DNA"/>
</dbReference>
<proteinExistence type="predicted"/>
<keyword evidence="2" id="KW-1185">Reference proteome</keyword>
<accession>A0ABZ0IVU1</accession>
<evidence type="ECO:0000313" key="2">
    <source>
        <dbReference type="Proteomes" id="UP001302349"/>
    </source>
</evidence>
<name>A0ABZ0IVU1_9BACT</name>
<gene>
    <name evidence="1" type="ORF">RT717_07600</name>
</gene>
<reference evidence="1 2" key="1">
    <citation type="journal article" date="2023" name="Microbiol. Resour. Announc.">
        <title>Complete Genome Sequence of Imperialibacter roseus strain P4T.</title>
        <authorList>
            <person name="Tizabi D.R."/>
            <person name="Bachvaroff T."/>
            <person name="Hill R.T."/>
        </authorList>
    </citation>
    <scope>NUCLEOTIDE SEQUENCE [LARGE SCALE GENOMIC DNA]</scope>
    <source>
        <strain evidence="1 2">P4T</strain>
    </source>
</reference>
<organism evidence="1 2">
    <name type="scientific">Imperialibacter roseus</name>
    <dbReference type="NCBI Taxonomy" id="1324217"/>
    <lineage>
        <taxon>Bacteria</taxon>
        <taxon>Pseudomonadati</taxon>
        <taxon>Bacteroidota</taxon>
        <taxon>Cytophagia</taxon>
        <taxon>Cytophagales</taxon>
        <taxon>Flammeovirgaceae</taxon>
        <taxon>Imperialibacter</taxon>
    </lineage>
</organism>
<sequence length="293" mass="33296">MKNTLPWLLIICLFGCTGPRIIPVDSASRVLPEPLVIRPAFDMYSLRADLIRQKTYSYINDQYHEQPVSYHPLGFDLSNGLFFDLNRNLCLDLGYLLKLDKSRDFTLKTTNCSVDGQPKKRQHFIVQAGDQLCTGSGRDADEAATICRTLEQEGEQTKVTKNNKEDFTFSLSESGPTFARKGKVRAEIMKTSNSTFRAETNRPFEVSMIENQLTLGKAYYVHADDEKKEVSIFQRRKRNHKLLYTITETPTALIVNSLNSNRYVVALDKNALTLSSGARPILQIQVEYVNQGR</sequence>
<dbReference type="Proteomes" id="UP001302349">
    <property type="component" value="Chromosome"/>
</dbReference>
<evidence type="ECO:0000313" key="1">
    <source>
        <dbReference type="EMBL" id="WOK08498.1"/>
    </source>
</evidence>
<protein>
    <recommendedName>
        <fullName evidence="3">Lipoprotein</fullName>
    </recommendedName>
</protein>